<dbReference type="Gene3D" id="3.40.50.11380">
    <property type="match status" value="1"/>
</dbReference>
<evidence type="ECO:0000256" key="6">
    <source>
        <dbReference type="ARBA" id="ARBA00022737"/>
    </source>
</evidence>
<keyword evidence="6" id="KW-0677">Repeat</keyword>
<evidence type="ECO:0000256" key="3">
    <source>
        <dbReference type="ARBA" id="ARBA00011970"/>
    </source>
</evidence>
<dbReference type="Gene3D" id="3.40.50.2000">
    <property type="entry name" value="Glycogen Phosphorylase B"/>
    <property type="match status" value="1"/>
</dbReference>
<dbReference type="InterPro" id="IPR029489">
    <property type="entry name" value="OGT/SEC/SPY_C"/>
</dbReference>
<comment type="pathway">
    <text evidence="1">Protein modification; protein glycosylation.</text>
</comment>
<keyword evidence="11" id="KW-1185">Reference proteome</keyword>
<dbReference type="EMBL" id="NHRY01000028">
    <property type="protein sequence ID" value="PPQ40165.1"/>
    <property type="molecule type" value="Genomic_DNA"/>
</dbReference>
<dbReference type="RefSeq" id="WP_104516913.1">
    <property type="nucleotide sequence ID" value="NZ_NHRY01000028.1"/>
</dbReference>
<accession>A0A2S6NPA6</accession>
<comment type="caution">
    <text evidence="10">The sequence shown here is derived from an EMBL/GenBank/DDBJ whole genome shotgun (WGS) entry which is preliminary data.</text>
</comment>
<dbReference type="PANTHER" id="PTHR44366">
    <property type="entry name" value="UDP-N-ACETYLGLUCOSAMINE--PEPTIDE N-ACETYLGLUCOSAMINYLTRANSFERASE 110 KDA SUBUNIT"/>
    <property type="match status" value="1"/>
</dbReference>
<keyword evidence="7 8" id="KW-0802">TPR repeat</keyword>
<keyword evidence="5" id="KW-0808">Transferase</keyword>
<feature type="repeat" description="TPR" evidence="8">
    <location>
        <begin position="104"/>
        <end position="137"/>
    </location>
</feature>
<dbReference type="InterPro" id="IPR019734">
    <property type="entry name" value="TPR_rpt"/>
</dbReference>
<evidence type="ECO:0000256" key="4">
    <source>
        <dbReference type="ARBA" id="ARBA00022676"/>
    </source>
</evidence>
<feature type="domain" description="O-GlcNAc transferase C-terminal" evidence="9">
    <location>
        <begin position="593"/>
        <end position="704"/>
    </location>
</feature>
<dbReference type="InterPro" id="IPR011990">
    <property type="entry name" value="TPR-like_helical_dom_sf"/>
</dbReference>
<evidence type="ECO:0000259" key="9">
    <source>
        <dbReference type="Pfam" id="PF13844"/>
    </source>
</evidence>
<dbReference type="OrthoDB" id="146908at2"/>
<sequence length="739" mass="80209">MIDTALAEAMTLHRAGRFDEAARLYRAILERDHDHADSLHLLGLITAEQGQPEAGIALIRRAMAIQPGCAPHYNSLGHAYRRLGRLEDAATAYRAGSALLPGSAEIHSNLATTLLEMGHHDEAVAHYRRAAEQAPGMADIWYNLANALAATGPPAETERCYRNAIAFRPGFVDALGNYGRWLMTRGRWQEAESWLAESLCLNPMQAGLWNNLGIVCQERGAAEAELCYRHAIAVDPHLADAHYNLGCLLSGHGRADEAIACHTSALTAEPGFAAARLAACMAHLPILYRTEAEVAERRQRYAAALAALVTQDAAGVAAGIGASQPFFLPYQQQDDRALQDLYGRFACRVLAEAEPAATLAPPPAPGERIRVGVVCGFFCDHTLFKLFLEGWLTQFDRSRFEVIGFHTGRVADARTARCAGWCDRFVQGLPAASWRDAIRAIAPHVLLYPEIGMDPVAGRLAAMRLAPVQCVAWGQPVTCGMPTIDHFLSNALMEPDDADASYTEHLVRLPNLGVFYMPDAADDPPEATGRARFGLDPLAPVLWSGQALYKYLPQYDAIFPRIAAELGACQFVFIGFAKSQAVTDAFRDRLASAFAATGLDAARHVVILPPLSQRDYLQAVGMADVILDTIGWSGGKSTLDCLAQNPAIVTMPGRFLRGRHTAAILRRIGCEATIAGSLDEYVAIAVRLARDPAWRAEMRQAVAVGKHRLFQDTAAIRALEDFLAQAVTQAGVVTRDRPA</sequence>
<dbReference type="InterPro" id="IPR037919">
    <property type="entry name" value="OGT"/>
</dbReference>
<protein>
    <recommendedName>
        <fullName evidence="3">protein O-GlcNAc transferase</fullName>
        <ecNumber evidence="3">2.4.1.255</ecNumber>
    </recommendedName>
</protein>
<evidence type="ECO:0000256" key="2">
    <source>
        <dbReference type="ARBA" id="ARBA00005386"/>
    </source>
</evidence>
<dbReference type="EC" id="2.4.1.255" evidence="3"/>
<dbReference type="PROSITE" id="PS50005">
    <property type="entry name" value="TPR"/>
    <property type="match status" value="2"/>
</dbReference>
<dbReference type="Gene3D" id="1.25.40.10">
    <property type="entry name" value="Tetratricopeptide repeat domain"/>
    <property type="match status" value="2"/>
</dbReference>
<dbReference type="GO" id="GO:0097363">
    <property type="term" value="F:protein O-acetylglucosaminyltransferase activity"/>
    <property type="evidence" value="ECO:0007669"/>
    <property type="project" value="UniProtKB-EC"/>
</dbReference>
<reference evidence="10 11" key="1">
    <citation type="journal article" date="2018" name="Arch. Microbiol.">
        <title>New insights into the metabolic potential of the phototrophic purple bacterium Rhodopila globiformis DSM 161(T) from its draft genome sequence and evidence for a vanadium-dependent nitrogenase.</title>
        <authorList>
            <person name="Imhoff J.F."/>
            <person name="Rahn T."/>
            <person name="Kunzel S."/>
            <person name="Neulinger S.C."/>
        </authorList>
    </citation>
    <scope>NUCLEOTIDE SEQUENCE [LARGE SCALE GENOMIC DNA]</scope>
    <source>
        <strain evidence="10 11">DSM 161</strain>
    </source>
</reference>
<dbReference type="Proteomes" id="UP000239724">
    <property type="component" value="Unassembled WGS sequence"/>
</dbReference>
<organism evidence="10 11">
    <name type="scientific">Rhodopila globiformis</name>
    <name type="common">Rhodopseudomonas globiformis</name>
    <dbReference type="NCBI Taxonomy" id="1071"/>
    <lineage>
        <taxon>Bacteria</taxon>
        <taxon>Pseudomonadati</taxon>
        <taxon>Pseudomonadota</taxon>
        <taxon>Alphaproteobacteria</taxon>
        <taxon>Acetobacterales</taxon>
        <taxon>Acetobacteraceae</taxon>
        <taxon>Rhodopila</taxon>
    </lineage>
</organism>
<dbReference type="Pfam" id="PF13431">
    <property type="entry name" value="TPR_17"/>
    <property type="match status" value="1"/>
</dbReference>
<dbReference type="Pfam" id="PF13432">
    <property type="entry name" value="TPR_16"/>
    <property type="match status" value="3"/>
</dbReference>
<evidence type="ECO:0000256" key="7">
    <source>
        <dbReference type="ARBA" id="ARBA00022803"/>
    </source>
</evidence>
<dbReference type="PANTHER" id="PTHR44366:SF1">
    <property type="entry name" value="UDP-N-ACETYLGLUCOSAMINE--PEPTIDE N-ACETYLGLUCOSAMINYLTRANSFERASE 110 KDA SUBUNIT"/>
    <property type="match status" value="1"/>
</dbReference>
<gene>
    <name evidence="10" type="ORF">CCS01_00670</name>
</gene>
<dbReference type="Pfam" id="PF13844">
    <property type="entry name" value="Glyco_transf_41"/>
    <property type="match status" value="1"/>
</dbReference>
<dbReference type="SUPFAM" id="SSF48452">
    <property type="entry name" value="TPR-like"/>
    <property type="match status" value="2"/>
</dbReference>
<evidence type="ECO:0000313" key="10">
    <source>
        <dbReference type="EMBL" id="PPQ40165.1"/>
    </source>
</evidence>
<comment type="similarity">
    <text evidence="2">Belongs to the glycosyltransferase 41 family. O-GlcNAc transferase subfamily.</text>
</comment>
<dbReference type="AlphaFoldDB" id="A0A2S6NPA6"/>
<dbReference type="GO" id="GO:0006493">
    <property type="term" value="P:protein O-linked glycosylation"/>
    <property type="evidence" value="ECO:0007669"/>
    <property type="project" value="InterPro"/>
</dbReference>
<evidence type="ECO:0000313" key="11">
    <source>
        <dbReference type="Proteomes" id="UP000239724"/>
    </source>
</evidence>
<evidence type="ECO:0000256" key="5">
    <source>
        <dbReference type="ARBA" id="ARBA00022679"/>
    </source>
</evidence>
<proteinExistence type="inferred from homology"/>
<feature type="repeat" description="TPR" evidence="8">
    <location>
        <begin position="70"/>
        <end position="103"/>
    </location>
</feature>
<evidence type="ECO:0000256" key="8">
    <source>
        <dbReference type="PROSITE-ProRule" id="PRU00339"/>
    </source>
</evidence>
<name>A0A2S6NPA6_RHOGL</name>
<dbReference type="SMART" id="SM00028">
    <property type="entry name" value="TPR"/>
    <property type="match status" value="8"/>
</dbReference>
<evidence type="ECO:0000256" key="1">
    <source>
        <dbReference type="ARBA" id="ARBA00004922"/>
    </source>
</evidence>
<keyword evidence="4" id="KW-0328">Glycosyltransferase</keyword>